<evidence type="ECO:0000256" key="1">
    <source>
        <dbReference type="SAM" id="MobiDB-lite"/>
    </source>
</evidence>
<proteinExistence type="predicted"/>
<dbReference type="HOGENOM" id="CLU_2945485_0_0_1"/>
<dbReference type="EnsemblPlants" id="OGLUM06G12220.1">
    <property type="protein sequence ID" value="OGLUM06G12220.1"/>
    <property type="gene ID" value="OGLUM06G12220"/>
</dbReference>
<feature type="compositionally biased region" description="Polar residues" evidence="1">
    <location>
        <begin position="49"/>
        <end position="60"/>
    </location>
</feature>
<accession>A0A0E0A8B2</accession>
<feature type="compositionally biased region" description="Polar residues" evidence="1">
    <location>
        <begin position="16"/>
        <end position="30"/>
    </location>
</feature>
<organism evidence="2">
    <name type="scientific">Oryza glumipatula</name>
    <dbReference type="NCBI Taxonomy" id="40148"/>
    <lineage>
        <taxon>Eukaryota</taxon>
        <taxon>Viridiplantae</taxon>
        <taxon>Streptophyta</taxon>
        <taxon>Embryophyta</taxon>
        <taxon>Tracheophyta</taxon>
        <taxon>Spermatophyta</taxon>
        <taxon>Magnoliopsida</taxon>
        <taxon>Liliopsida</taxon>
        <taxon>Poales</taxon>
        <taxon>Poaceae</taxon>
        <taxon>BOP clade</taxon>
        <taxon>Oryzoideae</taxon>
        <taxon>Oryzeae</taxon>
        <taxon>Oryzinae</taxon>
        <taxon>Oryza</taxon>
    </lineage>
</organism>
<dbReference type="Proteomes" id="UP000026961">
    <property type="component" value="Chromosome 6"/>
</dbReference>
<dbReference type="Gramene" id="OGLUM06G12220.1">
    <property type="protein sequence ID" value="OGLUM06G12220.1"/>
    <property type="gene ID" value="OGLUM06G12220"/>
</dbReference>
<protein>
    <submittedName>
        <fullName evidence="2">Uncharacterized protein</fullName>
    </submittedName>
</protein>
<feature type="region of interest" description="Disordered" evidence="1">
    <location>
        <begin position="1"/>
        <end position="60"/>
    </location>
</feature>
<evidence type="ECO:0000313" key="3">
    <source>
        <dbReference type="Proteomes" id="UP000026961"/>
    </source>
</evidence>
<reference evidence="2" key="1">
    <citation type="submission" date="2015-04" db="UniProtKB">
        <authorList>
            <consortium name="EnsemblPlants"/>
        </authorList>
    </citation>
    <scope>IDENTIFICATION</scope>
</reference>
<reference evidence="2" key="2">
    <citation type="submission" date="2018-05" db="EMBL/GenBank/DDBJ databases">
        <title>OgluRS3 (Oryza glumaepatula Reference Sequence Version 3).</title>
        <authorList>
            <person name="Zhang J."/>
            <person name="Kudrna D."/>
            <person name="Lee S."/>
            <person name="Talag J."/>
            <person name="Welchert J."/>
            <person name="Wing R.A."/>
        </authorList>
    </citation>
    <scope>NUCLEOTIDE SEQUENCE [LARGE SCALE GENOMIC DNA]</scope>
</reference>
<name>A0A0E0A8B2_9ORYZ</name>
<dbReference type="AlphaFoldDB" id="A0A0E0A8B2"/>
<sequence>MAAGPDSVFTPRAYPSCQTTSPPNSPQSRVLASLPPRARPERRQATVPPRTNGTTGVQLL</sequence>
<evidence type="ECO:0000313" key="2">
    <source>
        <dbReference type="EnsemblPlants" id="OGLUM06G12220.1"/>
    </source>
</evidence>
<keyword evidence="3" id="KW-1185">Reference proteome</keyword>